<evidence type="ECO:0000313" key="2">
    <source>
        <dbReference type="EMBL" id="KAF4306179.1"/>
    </source>
</evidence>
<feature type="region of interest" description="Disordered" evidence="1">
    <location>
        <begin position="222"/>
        <end position="244"/>
    </location>
</feature>
<gene>
    <name evidence="2" type="ORF">GTA08_BOTSDO05108</name>
</gene>
<protein>
    <submittedName>
        <fullName evidence="2">Uncharacterized protein</fullName>
    </submittedName>
</protein>
<feature type="region of interest" description="Disordered" evidence="1">
    <location>
        <begin position="185"/>
        <end position="205"/>
    </location>
</feature>
<sequence>MDNNSIYKFVPQDIVVPPTDWIVERYQRERENNLKHLDKMAALANEIEAMKLDLSSNNPAVAMLGDFVDTIRVAQRYACILPPWPHDAAIPRVIPTIADALHQVPQLENGQSNANVVESNFRMAGESLMRIKAETDRLVARVAALEPHMRALHAVMKDKEDRKLAKKVGEGLAGISYARDEDMESLQAEDGSVTDGQDGGEASSAAKVKVLVEGLETMDLEEEISEKKKVEGDMKWEDEKEKMV</sequence>
<dbReference type="AlphaFoldDB" id="A0A8H4ISC4"/>
<evidence type="ECO:0000313" key="3">
    <source>
        <dbReference type="Proteomes" id="UP000572817"/>
    </source>
</evidence>
<dbReference type="EMBL" id="WWBZ02000033">
    <property type="protein sequence ID" value="KAF4306179.1"/>
    <property type="molecule type" value="Genomic_DNA"/>
</dbReference>
<name>A0A8H4ISC4_9PEZI</name>
<keyword evidence="3" id="KW-1185">Reference proteome</keyword>
<dbReference type="Proteomes" id="UP000572817">
    <property type="component" value="Unassembled WGS sequence"/>
</dbReference>
<accession>A0A8H4ISC4</accession>
<evidence type="ECO:0000256" key="1">
    <source>
        <dbReference type="SAM" id="MobiDB-lite"/>
    </source>
</evidence>
<organism evidence="2 3">
    <name type="scientific">Botryosphaeria dothidea</name>
    <dbReference type="NCBI Taxonomy" id="55169"/>
    <lineage>
        <taxon>Eukaryota</taxon>
        <taxon>Fungi</taxon>
        <taxon>Dikarya</taxon>
        <taxon>Ascomycota</taxon>
        <taxon>Pezizomycotina</taxon>
        <taxon>Dothideomycetes</taxon>
        <taxon>Dothideomycetes incertae sedis</taxon>
        <taxon>Botryosphaeriales</taxon>
        <taxon>Botryosphaeriaceae</taxon>
        <taxon>Botryosphaeria</taxon>
    </lineage>
</organism>
<reference evidence="2" key="1">
    <citation type="submission" date="2020-04" db="EMBL/GenBank/DDBJ databases">
        <title>Genome Assembly and Annotation of Botryosphaeria dothidea sdau 11-99, a Latent Pathogen of Apple Fruit Ring Rot in China.</title>
        <authorList>
            <person name="Yu C."/>
            <person name="Diao Y."/>
            <person name="Lu Q."/>
            <person name="Zhao J."/>
            <person name="Cui S."/>
            <person name="Peng C."/>
            <person name="He B."/>
            <person name="Liu H."/>
        </authorList>
    </citation>
    <scope>NUCLEOTIDE SEQUENCE [LARGE SCALE GENOMIC DNA]</scope>
    <source>
        <strain evidence="2">Sdau11-99</strain>
    </source>
</reference>
<proteinExistence type="predicted"/>
<comment type="caution">
    <text evidence="2">The sequence shown here is derived from an EMBL/GenBank/DDBJ whole genome shotgun (WGS) entry which is preliminary data.</text>
</comment>
<feature type="compositionally biased region" description="Basic and acidic residues" evidence="1">
    <location>
        <begin position="225"/>
        <end position="244"/>
    </location>
</feature>